<feature type="region of interest" description="Disordered" evidence="1">
    <location>
        <begin position="1"/>
        <end position="27"/>
    </location>
</feature>
<dbReference type="InterPro" id="IPR009270">
    <property type="entry name" value="DUF927"/>
</dbReference>
<keyword evidence="4" id="KW-1185">Reference proteome</keyword>
<protein>
    <recommendedName>
        <fullName evidence="2">DUF927 domain-containing protein</fullName>
    </recommendedName>
</protein>
<name>A0A1I5QH17_9SPHN</name>
<evidence type="ECO:0000313" key="3">
    <source>
        <dbReference type="EMBL" id="SFP45532.1"/>
    </source>
</evidence>
<gene>
    <name evidence="3" type="ORF">SAMN04488241_10238</name>
</gene>
<dbReference type="RefSeq" id="WP_093330968.1">
    <property type="nucleotide sequence ID" value="NZ_FOXP01000002.1"/>
</dbReference>
<sequence>MASKFKTRREAGDKPTPASERPADRTDFAAELDKTIVRSRLKHGDDCGNARRKIERYYSSVPAPEVSRDQTLRKRLRTKEGEKGKPGSNTANVANVALPRRVTIKPEQTVVLGNGSKIGINGLRDGDGTRYIHFRQGRREVTTRYDVFHGSSSEGSAALKQAGIIVVGGMGDVREAVDQIKRFHSAKIVSKPGWTKHGFAAASGRVYVAGDEPYPLVTFAPVSGMLDQGGTLAGWLDQVAAPLAEHDLASFMMMAMFAAPLLRWTNRADNIGLELAGPPGCGKSTLQLIMASAAGPAIGDDDATYWRSLNATNNALEMVMEHYNDMTMVLDEAGLVEGAGRTQTRAATTRDIAFRLAAGQVKHRFGTPAGPRSRLVYVLSTNQPIATLLGSAHVAEADAIADRLITLPILNERPHGIFDNCPPSFPSSGALAEALKRAAAENYGHAMPVYLAYLAKEAARRPKALRRKVEGYVAEFIERAGTNTNDGSHLRVAQAIGLVYAGGRLAKTAGALPPPYQCGRAALAALSLHRAHARVAISFDDRLVALMRHPATIDLAKVEITEVAEDVRSRCPAFLYTGRSGPRELLVPIVHMDRVFPGWQALSDDPDFMQRLNPPKGRKVRDRPIGEDGALVPAYRFIVTDLEA</sequence>
<evidence type="ECO:0000313" key="4">
    <source>
        <dbReference type="Proteomes" id="UP000199586"/>
    </source>
</evidence>
<accession>A0A1I5QH17</accession>
<dbReference type="STRING" id="634430.SAMN04488241_10238"/>
<dbReference type="EMBL" id="FOXP01000002">
    <property type="protein sequence ID" value="SFP45532.1"/>
    <property type="molecule type" value="Genomic_DNA"/>
</dbReference>
<organism evidence="3 4">
    <name type="scientific">Sphingomonas rubra</name>
    <dbReference type="NCBI Taxonomy" id="634430"/>
    <lineage>
        <taxon>Bacteria</taxon>
        <taxon>Pseudomonadati</taxon>
        <taxon>Pseudomonadota</taxon>
        <taxon>Alphaproteobacteria</taxon>
        <taxon>Sphingomonadales</taxon>
        <taxon>Sphingomonadaceae</taxon>
        <taxon>Sphingomonas</taxon>
    </lineage>
</organism>
<feature type="domain" description="DUF927" evidence="2">
    <location>
        <begin position="138"/>
        <end position="364"/>
    </location>
</feature>
<dbReference type="OrthoDB" id="784829at2"/>
<reference evidence="3 4" key="1">
    <citation type="submission" date="2016-10" db="EMBL/GenBank/DDBJ databases">
        <authorList>
            <person name="de Groot N.N."/>
        </authorList>
    </citation>
    <scope>NUCLEOTIDE SEQUENCE [LARGE SCALE GENOMIC DNA]</scope>
    <source>
        <strain evidence="3 4">CGMCC 1.9113</strain>
    </source>
</reference>
<evidence type="ECO:0000256" key="1">
    <source>
        <dbReference type="SAM" id="MobiDB-lite"/>
    </source>
</evidence>
<dbReference type="AlphaFoldDB" id="A0A1I5QH17"/>
<proteinExistence type="predicted"/>
<dbReference type="Pfam" id="PF06048">
    <property type="entry name" value="DUF927"/>
    <property type="match status" value="1"/>
</dbReference>
<dbReference type="Proteomes" id="UP000199586">
    <property type="component" value="Unassembled WGS sequence"/>
</dbReference>
<evidence type="ECO:0000259" key="2">
    <source>
        <dbReference type="Pfam" id="PF06048"/>
    </source>
</evidence>